<dbReference type="SUPFAM" id="SSF57850">
    <property type="entry name" value="RING/U-box"/>
    <property type="match status" value="1"/>
</dbReference>
<dbReference type="InterPro" id="IPR017907">
    <property type="entry name" value="Znf_RING_CS"/>
</dbReference>
<feature type="domain" description="RING-type" evidence="5">
    <location>
        <begin position="15"/>
        <end position="54"/>
    </location>
</feature>
<dbReference type="GO" id="GO:0008270">
    <property type="term" value="F:zinc ion binding"/>
    <property type="evidence" value="ECO:0007669"/>
    <property type="project" value="UniProtKB-KW"/>
</dbReference>
<evidence type="ECO:0000313" key="6">
    <source>
        <dbReference type="Ensembl" id="ENSCSEP00000025713.1"/>
    </source>
</evidence>
<keyword evidence="7" id="KW-1185">Reference proteome</keyword>
<keyword evidence="2 4" id="KW-0863">Zinc-finger</keyword>
<dbReference type="Ensembl" id="ENSCSET00000026050.1">
    <property type="protein sequence ID" value="ENSCSEP00000025713.1"/>
    <property type="gene ID" value="ENSCSEG00000016417.1"/>
</dbReference>
<reference evidence="6 7" key="1">
    <citation type="journal article" date="2014" name="Nat. Genet.">
        <title>Whole-genome sequence of a flatfish provides insights into ZW sex chromosome evolution and adaptation to a benthic lifestyle.</title>
        <authorList>
            <person name="Chen S."/>
            <person name="Zhang G."/>
            <person name="Shao C."/>
            <person name="Huang Q."/>
            <person name="Liu G."/>
            <person name="Zhang P."/>
            <person name="Song W."/>
            <person name="An N."/>
            <person name="Chalopin D."/>
            <person name="Volff J.N."/>
            <person name="Hong Y."/>
            <person name="Li Q."/>
            <person name="Sha Z."/>
            <person name="Zhou H."/>
            <person name="Xie M."/>
            <person name="Yu Q."/>
            <person name="Liu Y."/>
            <person name="Xiang H."/>
            <person name="Wang N."/>
            <person name="Wu K."/>
            <person name="Yang C."/>
            <person name="Zhou Q."/>
            <person name="Liao X."/>
            <person name="Yang L."/>
            <person name="Hu Q."/>
            <person name="Zhang J."/>
            <person name="Meng L."/>
            <person name="Jin L."/>
            <person name="Tian Y."/>
            <person name="Lian J."/>
            <person name="Yang J."/>
            <person name="Miao G."/>
            <person name="Liu S."/>
            <person name="Liang Z."/>
            <person name="Yan F."/>
            <person name="Li Y."/>
            <person name="Sun B."/>
            <person name="Zhang H."/>
            <person name="Zhang J."/>
            <person name="Zhu Y."/>
            <person name="Du M."/>
            <person name="Zhao Y."/>
            <person name="Schartl M."/>
            <person name="Tang Q."/>
            <person name="Wang J."/>
        </authorList>
    </citation>
    <scope>NUCLEOTIDE SEQUENCE</scope>
</reference>
<proteinExistence type="predicted"/>
<sequence>MAFPSILLADVQFNCSVCEDVFSEPVSIPCGHSFCFSCITSHWNSNDDISCPRCLTVFHRHKSTALRAAQMKYDDLQKVRHRDREVFM</sequence>
<dbReference type="InParanoid" id="A0A3P8WE28"/>
<dbReference type="SMART" id="SM00184">
    <property type="entry name" value="RING"/>
    <property type="match status" value="1"/>
</dbReference>
<dbReference type="PANTHER" id="PTHR25465">
    <property type="entry name" value="B-BOX DOMAIN CONTAINING"/>
    <property type="match status" value="1"/>
</dbReference>
<evidence type="ECO:0000256" key="1">
    <source>
        <dbReference type="ARBA" id="ARBA00022723"/>
    </source>
</evidence>
<dbReference type="GeneTree" id="ENSGT01030000235259"/>
<evidence type="ECO:0000313" key="7">
    <source>
        <dbReference type="Proteomes" id="UP000265120"/>
    </source>
</evidence>
<dbReference type="InterPro" id="IPR051051">
    <property type="entry name" value="E3_ubiq-ligase_TRIM/RNF"/>
</dbReference>
<evidence type="ECO:0000256" key="4">
    <source>
        <dbReference type="PROSITE-ProRule" id="PRU00175"/>
    </source>
</evidence>
<keyword evidence="3" id="KW-0862">Zinc</keyword>
<evidence type="ECO:0000256" key="2">
    <source>
        <dbReference type="ARBA" id="ARBA00022771"/>
    </source>
</evidence>
<evidence type="ECO:0000259" key="5">
    <source>
        <dbReference type="PROSITE" id="PS50089"/>
    </source>
</evidence>
<evidence type="ECO:0000256" key="3">
    <source>
        <dbReference type="ARBA" id="ARBA00022833"/>
    </source>
</evidence>
<accession>A0A3P8WE28</accession>
<reference evidence="6" key="2">
    <citation type="submission" date="2025-08" db="UniProtKB">
        <authorList>
            <consortium name="Ensembl"/>
        </authorList>
    </citation>
    <scope>IDENTIFICATION</scope>
</reference>
<dbReference type="PROSITE" id="PS50089">
    <property type="entry name" value="ZF_RING_2"/>
    <property type="match status" value="1"/>
</dbReference>
<protein>
    <recommendedName>
        <fullName evidence="5">RING-type domain-containing protein</fullName>
    </recommendedName>
</protein>
<dbReference type="PROSITE" id="PS00518">
    <property type="entry name" value="ZF_RING_1"/>
    <property type="match status" value="1"/>
</dbReference>
<dbReference type="Gene3D" id="3.30.40.10">
    <property type="entry name" value="Zinc/RING finger domain, C3HC4 (zinc finger)"/>
    <property type="match status" value="1"/>
</dbReference>
<dbReference type="PANTHER" id="PTHR25465:SF32">
    <property type="entry name" value="BLOODTHIRSTY-RELATED GENE FAMILY, MEMBER 16 ISOFORM X1-RELATED"/>
    <property type="match status" value="1"/>
</dbReference>
<dbReference type="InterPro" id="IPR001841">
    <property type="entry name" value="Znf_RING"/>
</dbReference>
<organism evidence="6 7">
    <name type="scientific">Cynoglossus semilaevis</name>
    <name type="common">Tongue sole</name>
    <dbReference type="NCBI Taxonomy" id="244447"/>
    <lineage>
        <taxon>Eukaryota</taxon>
        <taxon>Metazoa</taxon>
        <taxon>Chordata</taxon>
        <taxon>Craniata</taxon>
        <taxon>Vertebrata</taxon>
        <taxon>Euteleostomi</taxon>
        <taxon>Actinopterygii</taxon>
        <taxon>Neopterygii</taxon>
        <taxon>Teleostei</taxon>
        <taxon>Neoteleostei</taxon>
        <taxon>Acanthomorphata</taxon>
        <taxon>Carangaria</taxon>
        <taxon>Pleuronectiformes</taxon>
        <taxon>Pleuronectoidei</taxon>
        <taxon>Cynoglossidae</taxon>
        <taxon>Cynoglossinae</taxon>
        <taxon>Cynoglossus</taxon>
    </lineage>
</organism>
<dbReference type="InterPro" id="IPR013083">
    <property type="entry name" value="Znf_RING/FYVE/PHD"/>
</dbReference>
<dbReference type="Pfam" id="PF15227">
    <property type="entry name" value="zf-C3HC4_4"/>
    <property type="match status" value="1"/>
</dbReference>
<dbReference type="STRING" id="244447.ENSCSEP00000025713"/>
<dbReference type="AlphaFoldDB" id="A0A3P8WE28"/>
<reference evidence="6" key="3">
    <citation type="submission" date="2025-09" db="UniProtKB">
        <authorList>
            <consortium name="Ensembl"/>
        </authorList>
    </citation>
    <scope>IDENTIFICATION</scope>
</reference>
<dbReference type="Proteomes" id="UP000265120">
    <property type="component" value="Chromosome 1"/>
</dbReference>
<keyword evidence="1" id="KW-0479">Metal-binding</keyword>
<dbReference type="OMA" id="ITSHWNS"/>
<name>A0A3P8WE28_CYNSE</name>